<comment type="caution">
    <text evidence="3">The sequence shown here is derived from an EMBL/GenBank/DDBJ whole genome shotgun (WGS) entry which is preliminary data.</text>
</comment>
<dbReference type="Pfam" id="PF04909">
    <property type="entry name" value="Amidohydro_2"/>
    <property type="match status" value="1"/>
</dbReference>
<dbReference type="Proteomes" id="UP000051672">
    <property type="component" value="Unassembled WGS sequence"/>
</dbReference>
<organism evidence="3 4">
    <name type="scientific">Lacticaseibacillus brantae DSM 23927</name>
    <dbReference type="NCBI Taxonomy" id="1423727"/>
    <lineage>
        <taxon>Bacteria</taxon>
        <taxon>Bacillati</taxon>
        <taxon>Bacillota</taxon>
        <taxon>Bacilli</taxon>
        <taxon>Lactobacillales</taxon>
        <taxon>Lactobacillaceae</taxon>
        <taxon>Lacticaseibacillus</taxon>
    </lineage>
</organism>
<dbReference type="GO" id="GO:0019748">
    <property type="term" value="P:secondary metabolic process"/>
    <property type="evidence" value="ECO:0007669"/>
    <property type="project" value="TreeGrafter"/>
</dbReference>
<dbReference type="PANTHER" id="PTHR21240:SF30">
    <property type="entry name" value="AMIDOHYDROLASE-RELATED DOMAIN-CONTAINING PROTEIN-RELATED"/>
    <property type="match status" value="1"/>
</dbReference>
<keyword evidence="1" id="KW-0456">Lyase</keyword>
<dbReference type="PANTHER" id="PTHR21240">
    <property type="entry name" value="2-AMINO-3-CARBOXYLMUCONATE-6-SEMIALDEHYDE DECARBOXYLASE"/>
    <property type="match status" value="1"/>
</dbReference>
<dbReference type="GO" id="GO:0016787">
    <property type="term" value="F:hydrolase activity"/>
    <property type="evidence" value="ECO:0007669"/>
    <property type="project" value="InterPro"/>
</dbReference>
<dbReference type="OrthoDB" id="9777673at2"/>
<reference evidence="3 4" key="1">
    <citation type="journal article" date="2015" name="Genome Announc.">
        <title>Expanding the biotechnology potential of lactobacilli through comparative genomics of 213 strains and associated genera.</title>
        <authorList>
            <person name="Sun Z."/>
            <person name="Harris H.M."/>
            <person name="McCann A."/>
            <person name="Guo C."/>
            <person name="Argimon S."/>
            <person name="Zhang W."/>
            <person name="Yang X."/>
            <person name="Jeffery I.B."/>
            <person name="Cooney J.C."/>
            <person name="Kagawa T.F."/>
            <person name="Liu W."/>
            <person name="Song Y."/>
            <person name="Salvetti E."/>
            <person name="Wrobel A."/>
            <person name="Rasinkangas P."/>
            <person name="Parkhill J."/>
            <person name="Rea M.C."/>
            <person name="O'Sullivan O."/>
            <person name="Ritari J."/>
            <person name="Douillard F.P."/>
            <person name="Paul Ross R."/>
            <person name="Yang R."/>
            <person name="Briner A.E."/>
            <person name="Felis G.E."/>
            <person name="de Vos W.M."/>
            <person name="Barrangou R."/>
            <person name="Klaenhammer T.R."/>
            <person name="Caufield P.W."/>
            <person name="Cui Y."/>
            <person name="Zhang H."/>
            <person name="O'Toole P.W."/>
        </authorList>
    </citation>
    <scope>NUCLEOTIDE SEQUENCE [LARGE SCALE GENOMIC DNA]</scope>
    <source>
        <strain evidence="3 4">DSM 23927</strain>
    </source>
</reference>
<dbReference type="AlphaFoldDB" id="A0A0R2AYF8"/>
<keyword evidence="4" id="KW-1185">Reference proteome</keyword>
<dbReference type="InterPro" id="IPR032465">
    <property type="entry name" value="ACMSD"/>
</dbReference>
<dbReference type="RefSeq" id="WP_057894375.1">
    <property type="nucleotide sequence ID" value="NZ_AYZQ01000002.1"/>
</dbReference>
<sequence length="328" mass="36809">MTKVITVEEHFLYPSNAPQRPAEDVKVDPRGANPDQVAMLLGDFEQRVAYMDQYGIDMQVISNPNDPALTETNPVKAVELAQQTNNRLVTDMNKYPGRFAALATLPLVDPEAAAVELQRAVTDNGLKGALIAGVPFGHFLDEPQYLPIFAMAEKLDVPIYLHPGMPSKAERDMLYRSPSYSDAIGDMLGSAGFGWHAEQGIQMMRLIMSGLFDKYPKLKLISGHWGEMVPNFLERLDEFTGMVPNKLERKFSDYYRENVYITASGMFTKPQMDLGLAEMGASHVLWAEDYPYLLRKEQVADFLNNADISGQDRELIAHVNSEQLFKLN</sequence>
<accession>A0A0R2AYF8</accession>
<dbReference type="InterPro" id="IPR032466">
    <property type="entry name" value="Metal_Hydrolase"/>
</dbReference>
<evidence type="ECO:0000313" key="3">
    <source>
        <dbReference type="EMBL" id="KRM72103.1"/>
    </source>
</evidence>
<dbReference type="Gene3D" id="3.20.20.140">
    <property type="entry name" value="Metal-dependent hydrolases"/>
    <property type="match status" value="1"/>
</dbReference>
<proteinExistence type="predicted"/>
<dbReference type="GO" id="GO:0016831">
    <property type="term" value="F:carboxy-lyase activity"/>
    <property type="evidence" value="ECO:0007669"/>
    <property type="project" value="InterPro"/>
</dbReference>
<dbReference type="EMBL" id="AYZQ01000002">
    <property type="protein sequence ID" value="KRM72103.1"/>
    <property type="molecule type" value="Genomic_DNA"/>
</dbReference>
<feature type="domain" description="Amidohydrolase-related" evidence="2">
    <location>
        <begin position="43"/>
        <end position="327"/>
    </location>
</feature>
<evidence type="ECO:0000256" key="1">
    <source>
        <dbReference type="ARBA" id="ARBA00023239"/>
    </source>
</evidence>
<dbReference type="SUPFAM" id="SSF51556">
    <property type="entry name" value="Metallo-dependent hydrolases"/>
    <property type="match status" value="1"/>
</dbReference>
<protein>
    <submittedName>
        <fullName evidence="3">O-pyrocatechuate decarboxylase</fullName>
    </submittedName>
</protein>
<evidence type="ECO:0000259" key="2">
    <source>
        <dbReference type="Pfam" id="PF04909"/>
    </source>
</evidence>
<dbReference type="STRING" id="1423727.FC34_GL001087"/>
<name>A0A0R2AYF8_9LACO</name>
<dbReference type="GO" id="GO:0005829">
    <property type="term" value="C:cytosol"/>
    <property type="evidence" value="ECO:0007669"/>
    <property type="project" value="TreeGrafter"/>
</dbReference>
<evidence type="ECO:0000313" key="4">
    <source>
        <dbReference type="Proteomes" id="UP000051672"/>
    </source>
</evidence>
<dbReference type="InterPro" id="IPR006680">
    <property type="entry name" value="Amidohydro-rel"/>
</dbReference>
<dbReference type="PATRIC" id="fig|1423727.3.peg.1100"/>
<gene>
    <name evidence="3" type="ORF">FC34_GL001087</name>
</gene>